<feature type="compositionally biased region" description="Low complexity" evidence="1">
    <location>
        <begin position="18"/>
        <end position="37"/>
    </location>
</feature>
<dbReference type="InterPro" id="IPR046765">
    <property type="entry name" value="Antitox_RHH"/>
</dbReference>
<evidence type="ECO:0000256" key="1">
    <source>
        <dbReference type="SAM" id="MobiDB-lite"/>
    </source>
</evidence>
<comment type="caution">
    <text evidence="3">The sequence shown here is derived from an EMBL/GenBank/DDBJ whole genome shotgun (WGS) entry which is preliminary data.</text>
</comment>
<evidence type="ECO:0000313" key="4">
    <source>
        <dbReference type="Proteomes" id="UP000282837"/>
    </source>
</evidence>
<dbReference type="OrthoDB" id="7190256at2"/>
<proteinExistence type="predicted"/>
<dbReference type="Pfam" id="PF20605">
    <property type="entry name" value="Antitox_RHH"/>
    <property type="match status" value="1"/>
</dbReference>
<name>A0A437N208_9SPHN</name>
<evidence type="ECO:0000313" key="3">
    <source>
        <dbReference type="EMBL" id="RVU03950.1"/>
    </source>
</evidence>
<dbReference type="RefSeq" id="WP_127710547.1">
    <property type="nucleotide sequence ID" value="NZ_SACO01000011.1"/>
</dbReference>
<organism evidence="3 4">
    <name type="scientific">Novosphingobium umbonatum</name>
    <dbReference type="NCBI Taxonomy" id="1908524"/>
    <lineage>
        <taxon>Bacteria</taxon>
        <taxon>Pseudomonadati</taxon>
        <taxon>Pseudomonadota</taxon>
        <taxon>Alphaproteobacteria</taxon>
        <taxon>Sphingomonadales</taxon>
        <taxon>Sphingomonadaceae</taxon>
        <taxon>Novosphingobium</taxon>
    </lineage>
</organism>
<gene>
    <name evidence="3" type="ORF">EOE18_13940</name>
</gene>
<evidence type="ECO:0000259" key="2">
    <source>
        <dbReference type="Pfam" id="PF20605"/>
    </source>
</evidence>
<dbReference type="AlphaFoldDB" id="A0A437N208"/>
<dbReference type="Proteomes" id="UP000282837">
    <property type="component" value="Unassembled WGS sequence"/>
</dbReference>
<protein>
    <recommendedName>
        <fullName evidence="2">Antitoxin-like ribbon-helix-helix domain-containing protein</fullName>
    </recommendedName>
</protein>
<dbReference type="EMBL" id="SACO01000011">
    <property type="protein sequence ID" value="RVU03950.1"/>
    <property type="molecule type" value="Genomic_DNA"/>
</dbReference>
<sequence length="118" mass="12042">MAGEKGQRPKKQSGGGLAAAMARAAAAPVAGPDSAAGDLGVPADLPAPHKAKVGKAGKAAPAPAPGRQGTKQIAGHFAPELSIQLRLIAVEESRTVQDLLEEAITDLLVKKGKRVRRR</sequence>
<reference evidence="3 4" key="1">
    <citation type="submission" date="2019-01" db="EMBL/GenBank/DDBJ databases">
        <authorList>
            <person name="Chen W.-M."/>
        </authorList>
    </citation>
    <scope>NUCLEOTIDE SEQUENCE [LARGE SCALE GENOMIC DNA]</scope>
    <source>
        <strain evidence="3 4">FSY-9</strain>
    </source>
</reference>
<feature type="domain" description="Antitoxin-like ribbon-helix-helix" evidence="2">
    <location>
        <begin position="67"/>
        <end position="113"/>
    </location>
</feature>
<accession>A0A437N208</accession>
<keyword evidence="4" id="KW-1185">Reference proteome</keyword>
<feature type="region of interest" description="Disordered" evidence="1">
    <location>
        <begin position="1"/>
        <end position="71"/>
    </location>
</feature>